<comment type="caution">
    <text evidence="1">The sequence shown here is derived from an EMBL/GenBank/DDBJ whole genome shotgun (WGS) entry which is preliminary data.</text>
</comment>
<gene>
    <name evidence="1" type="ORF">AYI70_g8008</name>
</gene>
<sequence>MGYPILDTVEWNVDAVSNLEAKEFLRVLGMKFGIPCIELLQLSEGIPLLIESKSEKYFDTVPIENGRS</sequence>
<dbReference type="Proteomes" id="UP000187283">
    <property type="component" value="Unassembled WGS sequence"/>
</dbReference>
<keyword evidence="2" id="KW-1185">Reference proteome</keyword>
<dbReference type="AlphaFoldDB" id="A0A1R1XHX1"/>
<protein>
    <submittedName>
        <fullName evidence="1">Uncharacterized protein</fullName>
    </submittedName>
</protein>
<evidence type="ECO:0000313" key="2">
    <source>
        <dbReference type="Proteomes" id="UP000187283"/>
    </source>
</evidence>
<accession>A0A1R1XHX1</accession>
<dbReference type="OrthoDB" id="10031156at2759"/>
<dbReference type="EMBL" id="LSSN01003143">
    <property type="protein sequence ID" value="OMJ14245.1"/>
    <property type="molecule type" value="Genomic_DNA"/>
</dbReference>
<reference evidence="1 2" key="1">
    <citation type="submission" date="2017-01" db="EMBL/GenBank/DDBJ databases">
        <authorList>
            <person name="Mah S.A."/>
            <person name="Swanson W.J."/>
            <person name="Moy G.W."/>
            <person name="Vacquier V.D."/>
        </authorList>
    </citation>
    <scope>NUCLEOTIDE SEQUENCE [LARGE SCALE GENOMIC DNA]</scope>
    <source>
        <strain evidence="1 2">GSMNP</strain>
    </source>
</reference>
<name>A0A1R1XHX1_9FUNG</name>
<proteinExistence type="predicted"/>
<organism evidence="1 2">
    <name type="scientific">Smittium culicis</name>
    <dbReference type="NCBI Taxonomy" id="133412"/>
    <lineage>
        <taxon>Eukaryota</taxon>
        <taxon>Fungi</taxon>
        <taxon>Fungi incertae sedis</taxon>
        <taxon>Zoopagomycota</taxon>
        <taxon>Kickxellomycotina</taxon>
        <taxon>Harpellomycetes</taxon>
        <taxon>Harpellales</taxon>
        <taxon>Legeriomycetaceae</taxon>
        <taxon>Smittium</taxon>
    </lineage>
</organism>
<evidence type="ECO:0000313" key="1">
    <source>
        <dbReference type="EMBL" id="OMJ14245.1"/>
    </source>
</evidence>